<sequence>MAYLTRDDLIEDYGLKEIEQLEKNISGVTGGNPATSEKAISSAVDIVISFVAKQYPLPLPATTEPIKNAISVIARYLLYKDRATDKVRQDYEDKMSWLKQVSIGNAVLIFPDPEDQPEKLMGTGIFVV</sequence>
<comment type="caution">
    <text evidence="1">The sequence shown here is derived from an EMBL/GenBank/DDBJ whole genome shotgun (WGS) entry which is preliminary data.</text>
</comment>
<reference evidence="1 2" key="1">
    <citation type="submission" date="2013-02" db="EMBL/GenBank/DDBJ databases">
        <title>The Genome Sequence of Acinetobacter sp. ANC 3862.</title>
        <authorList>
            <consortium name="The Broad Institute Genome Sequencing Platform"/>
            <consortium name="The Broad Institute Genome Sequencing Center for Infectious Disease"/>
            <person name="Cerqueira G."/>
            <person name="Feldgarden M."/>
            <person name="Courvalin P."/>
            <person name="Perichon B."/>
            <person name="Grillot-Courvalin C."/>
            <person name="Clermont D."/>
            <person name="Rocha E."/>
            <person name="Yoon E.-J."/>
            <person name="Nemec A."/>
            <person name="Walker B."/>
            <person name="Young S.K."/>
            <person name="Zeng Q."/>
            <person name="Gargeya S."/>
            <person name="Fitzgerald M."/>
            <person name="Haas B."/>
            <person name="Abouelleil A."/>
            <person name="Alvarado L."/>
            <person name="Arachchi H.M."/>
            <person name="Berlin A.M."/>
            <person name="Chapman S.B."/>
            <person name="Dewar J."/>
            <person name="Goldberg J."/>
            <person name="Griggs A."/>
            <person name="Gujja S."/>
            <person name="Hansen M."/>
            <person name="Howarth C."/>
            <person name="Imamovic A."/>
            <person name="Larimer J."/>
            <person name="McCowan C."/>
            <person name="Murphy C."/>
            <person name="Neiman D."/>
            <person name="Pearson M."/>
            <person name="Priest M."/>
            <person name="Roberts A."/>
            <person name="Saif S."/>
            <person name="Shea T."/>
            <person name="Sisk P."/>
            <person name="Sykes S."/>
            <person name="Wortman J."/>
            <person name="Nusbaum C."/>
            <person name="Birren B."/>
        </authorList>
    </citation>
    <scope>NUCLEOTIDE SEQUENCE [LARGE SCALE GENOMIC DNA]</scope>
    <source>
        <strain evidence="1 2">ANC 3862</strain>
    </source>
</reference>
<accession>N9NC49</accession>
<dbReference type="AlphaFoldDB" id="N9NC49"/>
<proteinExistence type="predicted"/>
<dbReference type="HOGENOM" id="CLU_112375_1_0_6"/>
<organism evidence="1 2">
    <name type="scientific">Acinetobacter modestus</name>
    <dbReference type="NCBI Taxonomy" id="1776740"/>
    <lineage>
        <taxon>Bacteria</taxon>
        <taxon>Pseudomonadati</taxon>
        <taxon>Pseudomonadota</taxon>
        <taxon>Gammaproteobacteria</taxon>
        <taxon>Moraxellales</taxon>
        <taxon>Moraxellaceae</taxon>
        <taxon>Acinetobacter</taxon>
    </lineage>
</organism>
<dbReference type="Proteomes" id="UP000013248">
    <property type="component" value="Unassembled WGS sequence"/>
</dbReference>
<dbReference type="InterPro" id="IPR009752">
    <property type="entry name" value="Phage_Mu_GpJ"/>
</dbReference>
<evidence type="ECO:0000313" key="1">
    <source>
        <dbReference type="EMBL" id="ENX00442.1"/>
    </source>
</evidence>
<protein>
    <recommendedName>
        <fullName evidence="3">DUF1320 domain-containing protein</fullName>
    </recommendedName>
</protein>
<dbReference type="EMBL" id="APRP01000022">
    <property type="protein sequence ID" value="ENX00442.1"/>
    <property type="molecule type" value="Genomic_DNA"/>
</dbReference>
<gene>
    <name evidence="1" type="ORF">F900_02113</name>
</gene>
<dbReference type="STRING" id="1217705.F900_02113"/>
<name>N9NC49_9GAMM</name>
<dbReference type="PATRIC" id="fig|1217705.3.peg.2053"/>
<dbReference type="eggNOG" id="COG4387">
    <property type="taxonomic scope" value="Bacteria"/>
</dbReference>
<evidence type="ECO:0000313" key="2">
    <source>
        <dbReference type="Proteomes" id="UP000013248"/>
    </source>
</evidence>
<evidence type="ECO:0008006" key="3">
    <source>
        <dbReference type="Google" id="ProtNLM"/>
    </source>
</evidence>
<dbReference type="Pfam" id="PF07030">
    <property type="entry name" value="Phage_Mu_Gp36"/>
    <property type="match status" value="1"/>
</dbReference>
<dbReference type="RefSeq" id="WP_005217359.1">
    <property type="nucleotide sequence ID" value="NZ_KB850089.1"/>
</dbReference>